<dbReference type="InterPro" id="IPR037278">
    <property type="entry name" value="ARFGAP/RecO"/>
</dbReference>
<keyword evidence="5" id="KW-0472">Membrane</keyword>
<evidence type="ECO:0000313" key="7">
    <source>
        <dbReference type="EMBL" id="KAF7801418.1"/>
    </source>
</evidence>
<evidence type="ECO:0000313" key="8">
    <source>
        <dbReference type="Proteomes" id="UP000634136"/>
    </source>
</evidence>
<feature type="transmembrane region" description="Helical" evidence="5">
    <location>
        <begin position="573"/>
        <end position="596"/>
    </location>
</feature>
<keyword evidence="2 4" id="KW-0863">Zinc-finger</keyword>
<dbReference type="GO" id="GO:0008270">
    <property type="term" value="F:zinc ion binding"/>
    <property type="evidence" value="ECO:0007669"/>
    <property type="project" value="UniProtKB-KW"/>
</dbReference>
<dbReference type="AlphaFoldDB" id="A0A834SFM1"/>
<dbReference type="PANTHER" id="PTHR46085:SF4">
    <property type="entry name" value="ADP-RIBOSYLATION FACTOR GTPASE-ACTIVATING PROTEIN AGD14-RELATED"/>
    <property type="match status" value="1"/>
</dbReference>
<keyword evidence="3" id="KW-0862">Zinc</keyword>
<feature type="domain" description="Arf-GAP" evidence="6">
    <location>
        <begin position="11"/>
        <end position="88"/>
    </location>
</feature>
<dbReference type="PROSITE" id="PS50115">
    <property type="entry name" value="ARFGAP"/>
    <property type="match status" value="1"/>
</dbReference>
<dbReference type="GO" id="GO:0005096">
    <property type="term" value="F:GTPase activator activity"/>
    <property type="evidence" value="ECO:0007669"/>
    <property type="project" value="InterPro"/>
</dbReference>
<keyword evidence="1" id="KW-0479">Metal-binding</keyword>
<dbReference type="InterPro" id="IPR044820">
    <property type="entry name" value="AGD14-like"/>
</dbReference>
<organism evidence="7 8">
    <name type="scientific">Senna tora</name>
    <dbReference type="NCBI Taxonomy" id="362788"/>
    <lineage>
        <taxon>Eukaryota</taxon>
        <taxon>Viridiplantae</taxon>
        <taxon>Streptophyta</taxon>
        <taxon>Embryophyta</taxon>
        <taxon>Tracheophyta</taxon>
        <taxon>Spermatophyta</taxon>
        <taxon>Magnoliopsida</taxon>
        <taxon>eudicotyledons</taxon>
        <taxon>Gunneridae</taxon>
        <taxon>Pentapetalae</taxon>
        <taxon>rosids</taxon>
        <taxon>fabids</taxon>
        <taxon>Fabales</taxon>
        <taxon>Fabaceae</taxon>
        <taxon>Caesalpinioideae</taxon>
        <taxon>Cassia clade</taxon>
        <taxon>Senna</taxon>
    </lineage>
</organism>
<keyword evidence="5" id="KW-0812">Transmembrane</keyword>
<accession>A0A834SFM1</accession>
<dbReference type="FunFam" id="1.10.220.150:FF:000005">
    <property type="entry name" value="Arf-GAP domain and FG repeat-containing protein 1"/>
    <property type="match status" value="1"/>
</dbReference>
<gene>
    <name evidence="7" type="ORF">G2W53_040529</name>
</gene>
<keyword evidence="8" id="KW-1185">Reference proteome</keyword>
<evidence type="ECO:0000256" key="3">
    <source>
        <dbReference type="ARBA" id="ARBA00022833"/>
    </source>
</evidence>
<evidence type="ECO:0000256" key="2">
    <source>
        <dbReference type="ARBA" id="ARBA00022771"/>
    </source>
</evidence>
<comment type="caution">
    <text evidence="7">The sequence shown here is derived from an EMBL/GenBank/DDBJ whole genome shotgun (WGS) entry which is preliminary data.</text>
</comment>
<evidence type="ECO:0000256" key="1">
    <source>
        <dbReference type="ARBA" id="ARBA00022723"/>
    </source>
</evidence>
<dbReference type="PRINTS" id="PR00405">
    <property type="entry name" value="REVINTRACTNG"/>
</dbReference>
<keyword evidence="5" id="KW-1133">Transmembrane helix</keyword>
<dbReference type="Proteomes" id="UP000634136">
    <property type="component" value="Unassembled WGS sequence"/>
</dbReference>
<evidence type="ECO:0000259" key="6">
    <source>
        <dbReference type="PROSITE" id="PS50115"/>
    </source>
</evidence>
<proteinExistence type="predicted"/>
<dbReference type="EMBL" id="JAAIUW010000013">
    <property type="protein sequence ID" value="KAF7801418.1"/>
    <property type="molecule type" value="Genomic_DNA"/>
</dbReference>
<feature type="transmembrane region" description="Helical" evidence="5">
    <location>
        <begin position="616"/>
        <end position="635"/>
    </location>
</feature>
<evidence type="ECO:0000256" key="5">
    <source>
        <dbReference type="SAM" id="Phobius"/>
    </source>
</evidence>
<dbReference type="SMART" id="SM00105">
    <property type="entry name" value="ArfGap"/>
    <property type="match status" value="1"/>
</dbReference>
<dbReference type="InterPro" id="IPR001164">
    <property type="entry name" value="ArfGAP_dom"/>
</dbReference>
<reference evidence="7" key="1">
    <citation type="submission" date="2020-09" db="EMBL/GenBank/DDBJ databases">
        <title>Genome-Enabled Discovery of Anthraquinone Biosynthesis in Senna tora.</title>
        <authorList>
            <person name="Kang S.-H."/>
            <person name="Pandey R.P."/>
            <person name="Lee C.-M."/>
            <person name="Sim J.-S."/>
            <person name="Jeong J.-T."/>
            <person name="Choi B.-S."/>
            <person name="Jung M."/>
            <person name="Ginzburg D."/>
            <person name="Zhao K."/>
            <person name="Won S.Y."/>
            <person name="Oh T.-J."/>
            <person name="Yu Y."/>
            <person name="Kim N.-H."/>
            <person name="Lee O.R."/>
            <person name="Lee T.-H."/>
            <person name="Bashyal P."/>
            <person name="Kim T.-S."/>
            <person name="Lee W.-H."/>
            <person name="Kawkins C."/>
            <person name="Kim C.-K."/>
            <person name="Kim J.S."/>
            <person name="Ahn B.O."/>
            <person name="Rhee S.Y."/>
            <person name="Sohng J.K."/>
        </authorList>
    </citation>
    <scope>NUCLEOTIDE SEQUENCE</scope>
    <source>
        <tissue evidence="7">Leaf</tissue>
    </source>
</reference>
<dbReference type="OrthoDB" id="6036at2759"/>
<name>A0A834SFM1_9FABA</name>
<sequence length="710" mass="79064">MGSRKEDERNEKIIRGLMKLPPNRRCINCNSLGPQYVCTNFWTFVCMTCSGIHREFTHRVKSVSMAKFTSQEVEALQNGGNQRARDIYLKDWDFQRQRLPDSRCNICPKNYHKIDKYTCEYVDLEQTNFVLDMAPGAMAHCALRCARHSPRIHGDETRRASSYHSFSQSPPYDYQYEDRRYGKQAGALTRKPGSDKGRYEGNMASIIYSPGRFSDHASEDRFANEGSGPRISDYSVTSGGEQFKSGVQSPKFHNIGVSSPFHQRSSAGSSEDVWSQSRYMSLEAIAKGEADGRHPQTSFGTTLGSTASNSVPFRSYSSGGLVDLFSEPMQASGPHQDKVCAIPQQSHPPRSVSLDLSKALVASEPFSSSVQSIDLFALPASSQAPSVDLFQASVSSAPSLNDNQSSQTSQPSSIDLFVHVPQQQLAVTSDEKSPELFLPKNEGWATFDMPQQTAPTAQPETPAGVPSTDKSLLEIFDPFSTANVSLQWPSFEPSVVHEPSTTPNPWHGGVPNGEQIMDLDKPWNAFEDSGSHLPIDAGFIEETQPNKTNQKSTNPFDLPYESDVQQDNMVCHWLLTFVLIGFSILAALILPSRIYYLAFPFLYTEEQNRLEPDNEVIMFFSFLYLTCPLYPLQFLDISSLQAALPDAQLAPPFHGGIAEPWLPQSMAPYISSTGQGKKLSLEKMHPYKTMRMSLVSQVGRRIREAFPDDD</sequence>
<dbReference type="CDD" id="cd08838">
    <property type="entry name" value="ArfGap_AGFG"/>
    <property type="match status" value="1"/>
</dbReference>
<dbReference type="Pfam" id="PF01412">
    <property type="entry name" value="ArfGap"/>
    <property type="match status" value="1"/>
</dbReference>
<dbReference type="SUPFAM" id="SSF57863">
    <property type="entry name" value="ArfGap/RecO-like zinc finger"/>
    <property type="match status" value="1"/>
</dbReference>
<evidence type="ECO:0000256" key="4">
    <source>
        <dbReference type="PROSITE-ProRule" id="PRU00288"/>
    </source>
</evidence>
<dbReference type="Gene3D" id="1.10.220.150">
    <property type="entry name" value="Arf GTPase activating protein"/>
    <property type="match status" value="1"/>
</dbReference>
<protein>
    <submittedName>
        <fullName evidence="7">Putative ADP-ribosylation factor GTPase-activating protein AGD14 isoform X1</fullName>
    </submittedName>
</protein>
<dbReference type="PANTHER" id="PTHR46085">
    <property type="entry name" value="ARFGAP/RECO-RELATED"/>
    <property type="match status" value="1"/>
</dbReference>
<dbReference type="InterPro" id="IPR038508">
    <property type="entry name" value="ArfGAP_dom_sf"/>
</dbReference>